<evidence type="ECO:0000313" key="9">
    <source>
        <dbReference type="Proteomes" id="UP000831304"/>
    </source>
</evidence>
<sequence length="408" mass="43937">MTEKPRLSARIAAIAESATLKVDAKAKALQAEGRPVISYAAGEPDFATPEHIVEAALAATHDPKNYRYTPAAGLPELREAIADKTRRDSGLEVPASQVVVTNGGKQAVYQAFQVLLDEGDEVLVPTPYWTTYPEAIKLAGGRQVDVFAGSEQGYLVTVEQLEAARTERTKVLLFVSPSNPTGAVYPPEQVRAIGEWALEHGIWVIADEIYQNLTYAALDTEVGAPAPRALSIVEAVPALAEQTILVNGVAKTYAMTGWRLGWMVGPADVIKGAANLQSHLTSNVSNISQRAAIAALTGPQEPVEQMRRAFDRRRRTIVGELSKIEGLRVPVPEGAFYVYPDVTGLLGREWGGVTPTTSLELADLILERAEVAAVPGEAFGPSGFLRFSYALGDEPLLEGVQRLQRLFG</sequence>
<evidence type="ECO:0000256" key="4">
    <source>
        <dbReference type="ARBA" id="ARBA00022679"/>
    </source>
</evidence>
<evidence type="ECO:0000256" key="6">
    <source>
        <dbReference type="RuleBase" id="RU000481"/>
    </source>
</evidence>
<dbReference type="RefSeq" id="WP_243569346.1">
    <property type="nucleotide sequence ID" value="NZ_BAAARD010000005.1"/>
</dbReference>
<dbReference type="GO" id="GO:0008483">
    <property type="term" value="F:transaminase activity"/>
    <property type="evidence" value="ECO:0007669"/>
    <property type="project" value="UniProtKB-KW"/>
</dbReference>
<dbReference type="Gene3D" id="3.40.640.10">
    <property type="entry name" value="Type I PLP-dependent aspartate aminotransferase-like (Major domain)"/>
    <property type="match status" value="1"/>
</dbReference>
<dbReference type="Pfam" id="PF00155">
    <property type="entry name" value="Aminotran_1_2"/>
    <property type="match status" value="1"/>
</dbReference>
<protein>
    <recommendedName>
        <fullName evidence="6">Aminotransferase</fullName>
        <ecNumber evidence="6">2.6.1.-</ecNumber>
    </recommendedName>
</protein>
<keyword evidence="9" id="KW-1185">Reference proteome</keyword>
<dbReference type="EC" id="2.6.1.-" evidence="6"/>
<dbReference type="CDD" id="cd00609">
    <property type="entry name" value="AAT_like"/>
    <property type="match status" value="1"/>
</dbReference>
<dbReference type="InterPro" id="IPR050596">
    <property type="entry name" value="AspAT/PAT-like"/>
</dbReference>
<evidence type="ECO:0000313" key="8">
    <source>
        <dbReference type="EMBL" id="UOE26525.1"/>
    </source>
</evidence>
<dbReference type="InterPro" id="IPR004839">
    <property type="entry name" value="Aminotransferase_I/II_large"/>
</dbReference>
<evidence type="ECO:0000256" key="5">
    <source>
        <dbReference type="ARBA" id="ARBA00022898"/>
    </source>
</evidence>
<dbReference type="InterPro" id="IPR015422">
    <property type="entry name" value="PyrdxlP-dep_Trfase_small"/>
</dbReference>
<feature type="domain" description="Aminotransferase class I/classII large" evidence="7">
    <location>
        <begin position="36"/>
        <end position="397"/>
    </location>
</feature>
<evidence type="ECO:0000256" key="2">
    <source>
        <dbReference type="ARBA" id="ARBA00007441"/>
    </source>
</evidence>
<dbReference type="InterPro" id="IPR015421">
    <property type="entry name" value="PyrdxlP-dep_Trfase_major"/>
</dbReference>
<dbReference type="Proteomes" id="UP000831304">
    <property type="component" value="Chromosome"/>
</dbReference>
<dbReference type="Gene3D" id="3.90.1150.10">
    <property type="entry name" value="Aspartate Aminotransferase, domain 1"/>
    <property type="match status" value="1"/>
</dbReference>
<comment type="similarity">
    <text evidence="2 6">Belongs to the class-I pyridoxal-phosphate-dependent aminotransferase family.</text>
</comment>
<proteinExistence type="inferred from homology"/>
<dbReference type="InterPro" id="IPR015424">
    <property type="entry name" value="PyrdxlP-dep_Trfase"/>
</dbReference>
<reference evidence="8 9" key="1">
    <citation type="submission" date="2022-03" db="EMBL/GenBank/DDBJ databases">
        <title>Agromyces sp. isolated from the gut of P. brevitarsis seulensis larvae.</title>
        <authorList>
            <person name="Won M."/>
            <person name="Kwon S.-W."/>
        </authorList>
    </citation>
    <scope>NUCLEOTIDE SEQUENCE [LARGE SCALE GENOMIC DNA]</scope>
    <source>
        <strain evidence="8 9">KACC 16215</strain>
    </source>
</reference>
<keyword evidence="5" id="KW-0663">Pyridoxal phosphate</keyword>
<name>A0ABY4AU45_9MICO</name>
<keyword evidence="3 6" id="KW-0032">Aminotransferase</keyword>
<comment type="cofactor">
    <cofactor evidence="1 6">
        <name>pyridoxal 5'-phosphate</name>
        <dbReference type="ChEBI" id="CHEBI:597326"/>
    </cofactor>
</comment>
<accession>A0ABY4AU45</accession>
<keyword evidence="4 6" id="KW-0808">Transferase</keyword>
<evidence type="ECO:0000256" key="1">
    <source>
        <dbReference type="ARBA" id="ARBA00001933"/>
    </source>
</evidence>
<organism evidence="8 9">
    <name type="scientific">Agromyces soli</name>
    <dbReference type="NCBI Taxonomy" id="659012"/>
    <lineage>
        <taxon>Bacteria</taxon>
        <taxon>Bacillati</taxon>
        <taxon>Actinomycetota</taxon>
        <taxon>Actinomycetes</taxon>
        <taxon>Micrococcales</taxon>
        <taxon>Microbacteriaceae</taxon>
        <taxon>Agromyces</taxon>
    </lineage>
</organism>
<dbReference type="PROSITE" id="PS00105">
    <property type="entry name" value="AA_TRANSFER_CLASS_1"/>
    <property type="match status" value="1"/>
</dbReference>
<dbReference type="PANTHER" id="PTHR46383">
    <property type="entry name" value="ASPARTATE AMINOTRANSFERASE"/>
    <property type="match status" value="1"/>
</dbReference>
<evidence type="ECO:0000259" key="7">
    <source>
        <dbReference type="Pfam" id="PF00155"/>
    </source>
</evidence>
<gene>
    <name evidence="8" type="ORF">MTP13_01725</name>
</gene>
<dbReference type="InterPro" id="IPR004838">
    <property type="entry name" value="NHTrfase_class1_PyrdxlP-BS"/>
</dbReference>
<evidence type="ECO:0000256" key="3">
    <source>
        <dbReference type="ARBA" id="ARBA00022576"/>
    </source>
</evidence>
<dbReference type="SUPFAM" id="SSF53383">
    <property type="entry name" value="PLP-dependent transferases"/>
    <property type="match status" value="1"/>
</dbReference>
<dbReference type="PANTHER" id="PTHR46383:SF1">
    <property type="entry name" value="ASPARTATE AMINOTRANSFERASE"/>
    <property type="match status" value="1"/>
</dbReference>
<dbReference type="EMBL" id="CP094533">
    <property type="protein sequence ID" value="UOE26525.1"/>
    <property type="molecule type" value="Genomic_DNA"/>
</dbReference>